<organism evidence="7 8">
    <name type="scientific">Mycena rosella</name>
    <name type="common">Pink bonnet</name>
    <name type="synonym">Agaricus rosellus</name>
    <dbReference type="NCBI Taxonomy" id="1033263"/>
    <lineage>
        <taxon>Eukaryota</taxon>
        <taxon>Fungi</taxon>
        <taxon>Dikarya</taxon>
        <taxon>Basidiomycota</taxon>
        <taxon>Agaricomycotina</taxon>
        <taxon>Agaricomycetes</taxon>
        <taxon>Agaricomycetidae</taxon>
        <taxon>Agaricales</taxon>
        <taxon>Marasmiineae</taxon>
        <taxon>Mycenaceae</taxon>
        <taxon>Mycena</taxon>
    </lineage>
</organism>
<proteinExistence type="inferred from homology"/>
<protein>
    <submittedName>
        <fullName evidence="7">Ras guanine nucleotide exchange factor domain-containing protein</fullName>
    </submittedName>
</protein>
<dbReference type="GO" id="GO:0003682">
    <property type="term" value="F:chromatin binding"/>
    <property type="evidence" value="ECO:0007669"/>
    <property type="project" value="InterPro"/>
</dbReference>
<dbReference type="EMBL" id="JARKIE010000043">
    <property type="protein sequence ID" value="KAJ7694111.1"/>
    <property type="molecule type" value="Genomic_DNA"/>
</dbReference>
<sequence length="1215" mass="136053">MATIHPSRAALVPKDSAAYSDRRQRRSPSPRRHRSPSPRRSRSRERTNRASPEYDDYKRPLPPQDSQAPWRQDNSSGRDRPPHHGGNAYGAGGGDMMDSRRVKRDATVVNIWPPSPKAPARELSPKRGKSGKKSKRPRSVSSDSSEDEYRRRKERKEKKKARKERKSRKEYDSGSDSDDKLPRDRRSSRSHTRDLPASRSPSPLVDNEDDWVVKSVAPPASTAALSVDDGGQPSHPSSVPAGDDGDGESDEEVGPQPLHKPNVSKRFDERSYGGALLRGEGSAMAAFLQDGTESRIPRRGEIGLTSDEIAKYEDVGYVMSGSRHRRMNAVRMRKENQVISAEEKRGILKLQKEERERREAILREEFKRAASCTAYHVFGAYPLMNVQGLVALDDIPGLTPAHSHPIDFPHRPVPSVTGQVKFNGVTTSTSGHIYHGEWLGRGKVELRAARRSLVNISDVRNLYEREVKRWMRLRHDNVISVYGVVYSDLDIFTVQPRMDTGIDFVERNPGVNRLKILSDIISGLEYLQGEDIIHGDLRGENVLIDTTGSALLSGFGITSFIEKYSNVAASSESGNVRWAAPEVLRNGDPVSKQSDVWSFAMVCLELITGQPPYSNVPRDVAVRRELEEGRIPDRPGHASTARGLSDGLWALMRKCWHIEPESRPSAATINSRLLHLRELGLPLEKRPSFSVRRPRPMDENRPKSSRGHSHLRVPSMPSPRSTTPVELHSPSTMGRRSSSPSTVDYSEGGAIRPPRLDHHASQAELGNLHLSDRSTPSLFLDSDSDQQSTRSGSSLYSFSDSVMLLDVTPAGDVLTGNLEGLVDRLLSTDAPKHSEFQEVILSTCDDFTTPESLLALIIRRFYEAGLDPKTPGTIQVNVFRVLAFWLLSSSLQVHAHLSAQIKQFCLSVVAATASSRSEDARNLLRLVGERTSIDNTPSPSPSSASIPRTADILPRDLAIALTLLEGRSYLSILAADYIRHLRKSGPNNVDAARAENNRVILWVKKSVLTPSRVETRAEVLKFFVNTAHECWKLRNFASLSAITNALQSISIERLTLTVGALSAHRQDMLEDLRNLLDPSNNHLTYRAALKPEEALDPQYKEFCVPWLAVHLRDLHSLLENYPPKVEIDGRSLINFRRYDKFIQHVRGLRLFKPPDLERFRQRGPLAYLQHQLRGLHFDSDPDTALMQRSLDLEADETRIHRMRALELTRLGFRSG</sequence>
<evidence type="ECO:0000313" key="8">
    <source>
        <dbReference type="Proteomes" id="UP001221757"/>
    </source>
</evidence>
<feature type="compositionally biased region" description="Basic residues" evidence="3">
    <location>
        <begin position="23"/>
        <end position="43"/>
    </location>
</feature>
<comment type="caution">
    <text evidence="7">The sequence shown here is derived from an EMBL/GenBank/DDBJ whole genome shotgun (WGS) entry which is preliminary data.</text>
</comment>
<reference evidence="7" key="1">
    <citation type="submission" date="2023-03" db="EMBL/GenBank/DDBJ databases">
        <title>Massive genome expansion in bonnet fungi (Mycena s.s.) driven by repeated elements and novel gene families across ecological guilds.</title>
        <authorList>
            <consortium name="Lawrence Berkeley National Laboratory"/>
            <person name="Harder C.B."/>
            <person name="Miyauchi S."/>
            <person name="Viragh M."/>
            <person name="Kuo A."/>
            <person name="Thoen E."/>
            <person name="Andreopoulos B."/>
            <person name="Lu D."/>
            <person name="Skrede I."/>
            <person name="Drula E."/>
            <person name="Henrissat B."/>
            <person name="Morin E."/>
            <person name="Kohler A."/>
            <person name="Barry K."/>
            <person name="LaButti K."/>
            <person name="Morin E."/>
            <person name="Salamov A."/>
            <person name="Lipzen A."/>
            <person name="Mereny Z."/>
            <person name="Hegedus B."/>
            <person name="Baldrian P."/>
            <person name="Stursova M."/>
            <person name="Weitz H."/>
            <person name="Taylor A."/>
            <person name="Grigoriev I.V."/>
            <person name="Nagy L.G."/>
            <person name="Martin F."/>
            <person name="Kauserud H."/>
        </authorList>
    </citation>
    <scope>NUCLEOTIDE SEQUENCE</scope>
    <source>
        <strain evidence="7">CBHHK067</strain>
    </source>
</reference>
<comment type="similarity">
    <text evidence="1">Belongs to the NKAP family.</text>
</comment>
<dbReference type="PROSITE" id="PS00109">
    <property type="entry name" value="PROTEIN_KINASE_TYR"/>
    <property type="match status" value="1"/>
</dbReference>
<keyword evidence="2" id="KW-0344">Guanine-nucleotide releasing factor</keyword>
<dbReference type="PANTHER" id="PTHR13087">
    <property type="entry name" value="NF-KAPPA B ACTIVATING PROTEIN"/>
    <property type="match status" value="1"/>
</dbReference>
<dbReference type="GO" id="GO:0007264">
    <property type="term" value="P:small GTPase-mediated signal transduction"/>
    <property type="evidence" value="ECO:0007669"/>
    <property type="project" value="InterPro"/>
</dbReference>
<feature type="compositionally biased region" description="Polar residues" evidence="3">
    <location>
        <begin position="64"/>
        <end position="75"/>
    </location>
</feature>
<dbReference type="Pfam" id="PF00618">
    <property type="entry name" value="RasGEF_N"/>
    <property type="match status" value="1"/>
</dbReference>
<dbReference type="InterPro" id="IPR023578">
    <property type="entry name" value="Ras_GEF_dom_sf"/>
</dbReference>
<dbReference type="InterPro" id="IPR040466">
    <property type="entry name" value="NKAP"/>
</dbReference>
<dbReference type="Proteomes" id="UP001221757">
    <property type="component" value="Unassembled WGS sequence"/>
</dbReference>
<dbReference type="SUPFAM" id="SSF56112">
    <property type="entry name" value="Protein kinase-like (PK-like)"/>
    <property type="match status" value="1"/>
</dbReference>
<dbReference type="Gene3D" id="1.10.840.10">
    <property type="entry name" value="Ras guanine-nucleotide exchange factors catalytic domain"/>
    <property type="match status" value="1"/>
</dbReference>
<dbReference type="Gene3D" id="1.20.870.10">
    <property type="entry name" value="Son of sevenless (SoS) protein Chain: S domain 1"/>
    <property type="match status" value="1"/>
</dbReference>
<evidence type="ECO:0000256" key="2">
    <source>
        <dbReference type="PROSITE-ProRule" id="PRU00168"/>
    </source>
</evidence>
<dbReference type="AlphaFoldDB" id="A0AAD7DMB1"/>
<evidence type="ECO:0000256" key="1">
    <source>
        <dbReference type="ARBA" id="ARBA00009313"/>
    </source>
</evidence>
<dbReference type="GO" id="GO:0005085">
    <property type="term" value="F:guanyl-nucleotide exchange factor activity"/>
    <property type="evidence" value="ECO:0007669"/>
    <property type="project" value="UniProtKB-KW"/>
</dbReference>
<dbReference type="GO" id="GO:0010468">
    <property type="term" value="P:regulation of gene expression"/>
    <property type="evidence" value="ECO:0007669"/>
    <property type="project" value="TreeGrafter"/>
</dbReference>
<feature type="region of interest" description="Disordered" evidence="3">
    <location>
        <begin position="687"/>
        <end position="755"/>
    </location>
</feature>
<dbReference type="Pfam" id="PF06047">
    <property type="entry name" value="Nkap_C"/>
    <property type="match status" value="1"/>
</dbReference>
<dbReference type="GO" id="GO:0004672">
    <property type="term" value="F:protein kinase activity"/>
    <property type="evidence" value="ECO:0007669"/>
    <property type="project" value="InterPro"/>
</dbReference>
<dbReference type="SMART" id="SM00147">
    <property type="entry name" value="RasGEF"/>
    <property type="match status" value="1"/>
</dbReference>
<dbReference type="GO" id="GO:0005634">
    <property type="term" value="C:nucleus"/>
    <property type="evidence" value="ECO:0007669"/>
    <property type="project" value="TreeGrafter"/>
</dbReference>
<dbReference type="Pfam" id="PF07714">
    <property type="entry name" value="PK_Tyr_Ser-Thr"/>
    <property type="match status" value="1"/>
</dbReference>
<dbReference type="InterPro" id="IPR000719">
    <property type="entry name" value="Prot_kinase_dom"/>
</dbReference>
<evidence type="ECO:0000259" key="4">
    <source>
        <dbReference type="PROSITE" id="PS50009"/>
    </source>
</evidence>
<dbReference type="PANTHER" id="PTHR13087:SF0">
    <property type="entry name" value="NFKB ACTIVATING PROTEIN LIKE"/>
    <property type="match status" value="1"/>
</dbReference>
<evidence type="ECO:0000259" key="5">
    <source>
        <dbReference type="PROSITE" id="PS50011"/>
    </source>
</evidence>
<feature type="region of interest" description="Disordered" evidence="3">
    <location>
        <begin position="1"/>
        <end position="267"/>
    </location>
</feature>
<dbReference type="PROSITE" id="PS50011">
    <property type="entry name" value="PROTEIN_KINASE_DOM"/>
    <property type="match status" value="1"/>
</dbReference>
<dbReference type="InterPro" id="IPR036964">
    <property type="entry name" value="RASGEF_cat_dom_sf"/>
</dbReference>
<evidence type="ECO:0000313" key="7">
    <source>
        <dbReference type="EMBL" id="KAJ7694111.1"/>
    </source>
</evidence>
<evidence type="ECO:0000256" key="3">
    <source>
        <dbReference type="SAM" id="MobiDB-lite"/>
    </source>
</evidence>
<keyword evidence="8" id="KW-1185">Reference proteome</keyword>
<dbReference type="GO" id="GO:0005524">
    <property type="term" value="F:ATP binding"/>
    <property type="evidence" value="ECO:0007669"/>
    <property type="project" value="InterPro"/>
</dbReference>
<feature type="compositionally biased region" description="Polar residues" evidence="3">
    <location>
        <begin position="718"/>
        <end position="744"/>
    </location>
</feature>
<dbReference type="PROSITE" id="PS50212">
    <property type="entry name" value="RASGEF_NTER"/>
    <property type="match status" value="1"/>
</dbReference>
<dbReference type="InterPro" id="IPR000651">
    <property type="entry name" value="Ras-like_Gua-exchang_fac_N"/>
</dbReference>
<feature type="domain" description="Ras-GEF" evidence="4">
    <location>
        <begin position="953"/>
        <end position="1195"/>
    </location>
</feature>
<accession>A0AAD7DMB1</accession>
<feature type="compositionally biased region" description="Basic and acidic residues" evidence="3">
    <location>
        <begin position="97"/>
        <end position="106"/>
    </location>
</feature>
<dbReference type="PROSITE" id="PS50009">
    <property type="entry name" value="RASGEF_CAT"/>
    <property type="match status" value="1"/>
</dbReference>
<feature type="domain" description="Protein kinase" evidence="5">
    <location>
        <begin position="411"/>
        <end position="678"/>
    </location>
</feature>
<feature type="domain" description="N-terminal Ras-GEF" evidence="6">
    <location>
        <begin position="809"/>
        <end position="928"/>
    </location>
</feature>
<dbReference type="InterPro" id="IPR008266">
    <property type="entry name" value="Tyr_kinase_AS"/>
</dbReference>
<evidence type="ECO:0000259" key="6">
    <source>
        <dbReference type="PROSITE" id="PS50212"/>
    </source>
</evidence>
<dbReference type="InterPro" id="IPR011009">
    <property type="entry name" value="Kinase-like_dom_sf"/>
</dbReference>
<feature type="compositionally biased region" description="Basic and acidic residues" evidence="3">
    <location>
        <begin position="167"/>
        <end position="196"/>
    </location>
</feature>
<feature type="compositionally biased region" description="Basic residues" evidence="3">
    <location>
        <begin position="126"/>
        <end position="138"/>
    </location>
</feature>
<gene>
    <name evidence="7" type="ORF">B0H17DRAFT_1178679</name>
</gene>
<dbReference type="InterPro" id="IPR009269">
    <property type="entry name" value="NKAP_C"/>
</dbReference>
<dbReference type="InterPro" id="IPR001245">
    <property type="entry name" value="Ser-Thr/Tyr_kinase_cat_dom"/>
</dbReference>
<dbReference type="Gene3D" id="1.10.510.10">
    <property type="entry name" value="Transferase(Phosphotransferase) domain 1"/>
    <property type="match status" value="1"/>
</dbReference>
<dbReference type="Pfam" id="PF00617">
    <property type="entry name" value="RasGEF"/>
    <property type="match status" value="1"/>
</dbReference>
<dbReference type="InterPro" id="IPR001895">
    <property type="entry name" value="RASGEF_cat_dom"/>
</dbReference>
<name>A0AAD7DMB1_MYCRO</name>
<feature type="compositionally biased region" description="Basic residues" evidence="3">
    <location>
        <begin position="152"/>
        <end position="166"/>
    </location>
</feature>
<dbReference type="SUPFAM" id="SSF48366">
    <property type="entry name" value="Ras GEF"/>
    <property type="match status" value="1"/>
</dbReference>
<feature type="compositionally biased region" description="Acidic residues" evidence="3">
    <location>
        <begin position="243"/>
        <end position="253"/>
    </location>
</feature>